<dbReference type="GO" id="GO:0003700">
    <property type="term" value="F:DNA-binding transcription factor activity"/>
    <property type="evidence" value="ECO:0007669"/>
    <property type="project" value="InterPro"/>
</dbReference>
<dbReference type="Gene3D" id="2.60.120.280">
    <property type="entry name" value="Regulatory protein AraC"/>
    <property type="match status" value="1"/>
</dbReference>
<accession>A0A9X2ILK7</accession>
<evidence type="ECO:0000256" key="1">
    <source>
        <dbReference type="ARBA" id="ARBA00023015"/>
    </source>
</evidence>
<dbReference type="Pfam" id="PF02311">
    <property type="entry name" value="AraC_binding"/>
    <property type="match status" value="1"/>
</dbReference>
<comment type="caution">
    <text evidence="5">The sequence shown here is derived from an EMBL/GenBank/DDBJ whole genome shotgun (WGS) entry which is preliminary data.</text>
</comment>
<protein>
    <submittedName>
        <fullName evidence="5">AraC family transcriptional regulator</fullName>
    </submittedName>
</protein>
<sequence>MSTLSNKQNQYFLANLQVNLTVASFSHIIPSWKRINETDDFNRLYFIERGRGWMKVETEEIWATEGQMVVLPAQLPISYSTIDEQPFAKYWCHFTATLGNINLFQLVNVPYTLDVKDRGLMTEHFNQLIDWHSNTHFTAALRAKLLLTELICYYLEQSFREQEHLSLGPRSVSLEKINTVLTYIENHLSTSITVEELAELVHFHPNYFIKFFKSILGTSPIQYVNQIRLEKGKQMLISSDETITEIADRLGWDIYYFSRIFKRFTGLSPSEFRQLTRKNSN</sequence>
<dbReference type="Proteomes" id="UP001139179">
    <property type="component" value="Unassembled WGS sequence"/>
</dbReference>
<keyword evidence="3" id="KW-0804">Transcription</keyword>
<dbReference type="PANTHER" id="PTHR43280">
    <property type="entry name" value="ARAC-FAMILY TRANSCRIPTIONAL REGULATOR"/>
    <property type="match status" value="1"/>
</dbReference>
<name>A0A9X2ILK7_9BACI</name>
<gene>
    <name evidence="5" type="ORF">M3202_02665</name>
</gene>
<dbReference type="EMBL" id="JAMBOL010000002">
    <property type="protein sequence ID" value="MCM3712969.1"/>
    <property type="molecule type" value="Genomic_DNA"/>
</dbReference>
<feature type="domain" description="HTH araC/xylS-type" evidence="4">
    <location>
        <begin position="178"/>
        <end position="275"/>
    </location>
</feature>
<dbReference type="PROSITE" id="PS01124">
    <property type="entry name" value="HTH_ARAC_FAMILY_2"/>
    <property type="match status" value="1"/>
</dbReference>
<evidence type="ECO:0000256" key="2">
    <source>
        <dbReference type="ARBA" id="ARBA00023125"/>
    </source>
</evidence>
<dbReference type="InterPro" id="IPR018060">
    <property type="entry name" value="HTH_AraC"/>
</dbReference>
<dbReference type="SUPFAM" id="SSF46689">
    <property type="entry name" value="Homeodomain-like"/>
    <property type="match status" value="2"/>
</dbReference>
<evidence type="ECO:0000259" key="4">
    <source>
        <dbReference type="PROSITE" id="PS01124"/>
    </source>
</evidence>
<dbReference type="InterPro" id="IPR037923">
    <property type="entry name" value="HTH-like"/>
</dbReference>
<dbReference type="RefSeq" id="WP_251221819.1">
    <property type="nucleotide sequence ID" value="NZ_JAMBOL010000002.1"/>
</dbReference>
<evidence type="ECO:0000313" key="6">
    <source>
        <dbReference type="Proteomes" id="UP001139179"/>
    </source>
</evidence>
<dbReference type="SUPFAM" id="SSF51215">
    <property type="entry name" value="Regulatory protein AraC"/>
    <property type="match status" value="1"/>
</dbReference>
<keyword evidence="1" id="KW-0805">Transcription regulation</keyword>
<keyword evidence="2" id="KW-0238">DNA-binding</keyword>
<evidence type="ECO:0000313" key="5">
    <source>
        <dbReference type="EMBL" id="MCM3712969.1"/>
    </source>
</evidence>
<dbReference type="PANTHER" id="PTHR43280:SF28">
    <property type="entry name" value="HTH-TYPE TRANSCRIPTIONAL ACTIVATOR RHAS"/>
    <property type="match status" value="1"/>
</dbReference>
<reference evidence="5" key="1">
    <citation type="submission" date="2022-05" db="EMBL/GenBank/DDBJ databases">
        <title>Comparative Genomics of Spacecraft Associated Microbes.</title>
        <authorList>
            <person name="Tran M.T."/>
            <person name="Wright A."/>
            <person name="Seuylemezian A."/>
            <person name="Eisen J."/>
            <person name="Coil D."/>
        </authorList>
    </citation>
    <scope>NUCLEOTIDE SEQUENCE</scope>
    <source>
        <strain evidence="5">214.1.1</strain>
    </source>
</reference>
<organism evidence="5 6">
    <name type="scientific">Halalkalibacter oceani</name>
    <dbReference type="NCBI Taxonomy" id="1653776"/>
    <lineage>
        <taxon>Bacteria</taxon>
        <taxon>Bacillati</taxon>
        <taxon>Bacillota</taxon>
        <taxon>Bacilli</taxon>
        <taxon>Bacillales</taxon>
        <taxon>Bacillaceae</taxon>
        <taxon>Halalkalibacter</taxon>
    </lineage>
</organism>
<dbReference type="Gene3D" id="1.10.10.60">
    <property type="entry name" value="Homeodomain-like"/>
    <property type="match status" value="2"/>
</dbReference>
<dbReference type="GO" id="GO:0043565">
    <property type="term" value="F:sequence-specific DNA binding"/>
    <property type="evidence" value="ECO:0007669"/>
    <property type="project" value="InterPro"/>
</dbReference>
<dbReference type="Pfam" id="PF12833">
    <property type="entry name" value="HTH_18"/>
    <property type="match status" value="1"/>
</dbReference>
<evidence type="ECO:0000256" key="3">
    <source>
        <dbReference type="ARBA" id="ARBA00023163"/>
    </source>
</evidence>
<dbReference type="InterPro" id="IPR003313">
    <property type="entry name" value="AraC-bd"/>
</dbReference>
<dbReference type="AlphaFoldDB" id="A0A9X2ILK7"/>
<dbReference type="SMART" id="SM00342">
    <property type="entry name" value="HTH_ARAC"/>
    <property type="match status" value="1"/>
</dbReference>
<dbReference type="InterPro" id="IPR009057">
    <property type="entry name" value="Homeodomain-like_sf"/>
</dbReference>
<keyword evidence="6" id="KW-1185">Reference proteome</keyword>
<proteinExistence type="predicted"/>